<evidence type="ECO:0000313" key="2">
    <source>
        <dbReference type="Proteomes" id="UP001140096"/>
    </source>
</evidence>
<keyword evidence="1" id="KW-0560">Oxidoreductase</keyword>
<organism evidence="1 2">
    <name type="scientific">Coemansia furcata</name>
    <dbReference type="NCBI Taxonomy" id="417177"/>
    <lineage>
        <taxon>Eukaryota</taxon>
        <taxon>Fungi</taxon>
        <taxon>Fungi incertae sedis</taxon>
        <taxon>Zoopagomycota</taxon>
        <taxon>Kickxellomycotina</taxon>
        <taxon>Kickxellomycetes</taxon>
        <taxon>Kickxellales</taxon>
        <taxon>Kickxellaceae</taxon>
        <taxon>Coemansia</taxon>
    </lineage>
</organism>
<keyword evidence="1" id="KW-0503">Monooxygenase</keyword>
<keyword evidence="2" id="KW-1185">Reference proteome</keyword>
<accession>A0ACC1LDF5</accession>
<dbReference type="Proteomes" id="UP001140096">
    <property type="component" value="Unassembled WGS sequence"/>
</dbReference>
<keyword evidence="1" id="KW-0830">Ubiquinone</keyword>
<dbReference type="EMBL" id="JANBUP010001330">
    <property type="protein sequence ID" value="KAJ2806451.1"/>
    <property type="molecule type" value="Genomic_DNA"/>
</dbReference>
<evidence type="ECO:0000313" key="1">
    <source>
        <dbReference type="EMBL" id="KAJ2806451.1"/>
    </source>
</evidence>
<sequence>MRSQRSAVALLLATRCRPSLFSRVARSRPFTTALRSDSPLEATSGDVYDVVIVGGGPAGCALAGILGSSAALADARIALVDPGKLVDVRQWEPPSDTYLTRTLQITSSNKRYLDSLGMWDQCFVDRVQPYNRAIVTDALGHGKLDLEGAALESLAEGHAAYMIETKNLVGGLLRSLHHNGRRVDIFERAKVVDIGVGDSAHRTKGLSAISAASSWPVVTLSTEQRLRTRLLVGADGANSLVRKYAQIGTHNNKYGQYGLVATLCLEQLNQTAFQRFLPSGPIALLPFPGGFANLVWSLDAEVVRLLKTVPEDSFASFVNAAFRLSPPEMDHLYSLARAGATTGEIKAEVAWRLSVHANNHPNAEDWMPPIVAATSPRSRTSFPLHMRVVDRLVAARVALVGDAGHVMHPLAGQGLNMGLEDVRCLAAILEQA</sequence>
<reference evidence="1" key="1">
    <citation type="submission" date="2022-07" db="EMBL/GenBank/DDBJ databases">
        <title>Phylogenomic reconstructions and comparative analyses of Kickxellomycotina fungi.</title>
        <authorList>
            <person name="Reynolds N.K."/>
            <person name="Stajich J.E."/>
            <person name="Barry K."/>
            <person name="Grigoriev I.V."/>
            <person name="Crous P."/>
            <person name="Smith M.E."/>
        </authorList>
    </citation>
    <scope>NUCLEOTIDE SEQUENCE</scope>
    <source>
        <strain evidence="1">CBS 102833</strain>
    </source>
</reference>
<proteinExistence type="predicted"/>
<gene>
    <name evidence="1" type="primary">COQ6</name>
    <name evidence="1" type="ORF">H4S07_003799</name>
</gene>
<protein>
    <submittedName>
        <fullName evidence="1">Ubiquinone biosynthesis monooxygenase</fullName>
    </submittedName>
</protein>
<feature type="non-terminal residue" evidence="1">
    <location>
        <position position="432"/>
    </location>
</feature>
<name>A0ACC1LDF5_9FUNG</name>
<comment type="caution">
    <text evidence="1">The sequence shown here is derived from an EMBL/GenBank/DDBJ whole genome shotgun (WGS) entry which is preliminary data.</text>
</comment>